<gene>
    <name evidence="2" type="ORF">BHY08_03835</name>
</gene>
<keyword evidence="1" id="KW-0812">Transmembrane</keyword>
<name>A0A1J0A526_9ENTE</name>
<reference evidence="2 3" key="1">
    <citation type="submission" date="2016-09" db="EMBL/GenBank/DDBJ databases">
        <title>Vagococcus teuberi sp. nov., isolated from the Malian artisanal sour milk fene.</title>
        <authorList>
            <person name="Wullschleger S."/>
            <person name="Seifert C."/>
            <person name="Baumgartner S."/>
            <person name="Lacroix C."/>
            <person name="Bonfoh B."/>
            <person name="Stevens M.J."/>
            <person name="Meile L."/>
        </authorList>
    </citation>
    <scope>NUCLEOTIDE SEQUENCE [LARGE SCALE GENOMIC DNA]</scope>
    <source>
        <strain evidence="2 3">DSM 21459</strain>
    </source>
</reference>
<dbReference type="EMBL" id="CP017267">
    <property type="protein sequence ID" value="APB31035.1"/>
    <property type="molecule type" value="Genomic_DNA"/>
</dbReference>
<proteinExistence type="predicted"/>
<evidence type="ECO:0000256" key="1">
    <source>
        <dbReference type="SAM" id="Phobius"/>
    </source>
</evidence>
<accession>A0A1J0A526</accession>
<dbReference type="Proteomes" id="UP000191200">
    <property type="component" value="Chromosome"/>
</dbReference>
<keyword evidence="1" id="KW-1133">Transmembrane helix</keyword>
<dbReference type="AlphaFoldDB" id="A0A1J0A526"/>
<feature type="transmembrane region" description="Helical" evidence="1">
    <location>
        <begin position="29"/>
        <end position="50"/>
    </location>
</feature>
<protein>
    <submittedName>
        <fullName evidence="2">Uncharacterized protein</fullName>
    </submittedName>
</protein>
<dbReference type="RefSeq" id="WP_071456617.1">
    <property type="nucleotide sequence ID" value="NZ_CABJEN010000023.1"/>
</dbReference>
<dbReference type="KEGG" id="vte:BHY08_03835"/>
<dbReference type="OrthoDB" id="2199915at2"/>
<organism evidence="2 3">
    <name type="scientific">Vagococcus teuberi</name>
    <dbReference type="NCBI Taxonomy" id="519472"/>
    <lineage>
        <taxon>Bacteria</taxon>
        <taxon>Bacillati</taxon>
        <taxon>Bacillota</taxon>
        <taxon>Bacilli</taxon>
        <taxon>Lactobacillales</taxon>
        <taxon>Enterococcaceae</taxon>
        <taxon>Vagococcus</taxon>
    </lineage>
</organism>
<keyword evidence="1" id="KW-0472">Membrane</keyword>
<evidence type="ECO:0000313" key="3">
    <source>
        <dbReference type="Proteomes" id="UP000191200"/>
    </source>
</evidence>
<keyword evidence="3" id="KW-1185">Reference proteome</keyword>
<feature type="transmembrane region" description="Helical" evidence="1">
    <location>
        <begin position="7"/>
        <end position="23"/>
    </location>
</feature>
<sequence>MKHLKTIGFSIIVIWIIALFITYTPSFFWFAYLFISALAMLLACTLIIYLNPDIYYDITKFFSNIFRQSVTDYINDNDDDNEDDYYIVPSKRKKRKKRKKKKHYDVTSLRQRKDTHSDFMIINTSSANIRHKEYLHTTIPEIIKPEKQQILFETILKLKEDRFFSSLYAGLTEDDLINNYNEYRYRKIYELYDNIIPNTYAKMLYDPKSHTNRLSIFIPNKTNQDSDFNLGFISIEDSYKSDILINKYTNIQVIPTILGGTYKEVYKDDENNIRVKTDFTPYELTVSLAFYNI</sequence>
<evidence type="ECO:0000313" key="2">
    <source>
        <dbReference type="EMBL" id="APB31035.1"/>
    </source>
</evidence>